<organism evidence="7 9">
    <name type="scientific">Aneurinibacillus migulanus</name>
    <name type="common">Bacillus migulanus</name>
    <dbReference type="NCBI Taxonomy" id="47500"/>
    <lineage>
        <taxon>Bacteria</taxon>
        <taxon>Bacillati</taxon>
        <taxon>Bacillota</taxon>
        <taxon>Bacilli</taxon>
        <taxon>Bacillales</taxon>
        <taxon>Paenibacillaceae</taxon>
        <taxon>Aneurinibacillus group</taxon>
        <taxon>Aneurinibacillus</taxon>
    </lineage>
</organism>
<comment type="pathway">
    <text evidence="6">Carbohydrate metabolism; D-ribose degradation; D-ribose 5-phosphate from beta-D-ribopyranose: step 1/2.</text>
</comment>
<accession>A0A0D1YJU1</accession>
<reference evidence="7 9" key="1">
    <citation type="submission" date="2015-07" db="EMBL/GenBank/DDBJ databases">
        <title>Fjat-14205 dsm 2895.</title>
        <authorList>
            <person name="Liu B."/>
            <person name="Wang J."/>
            <person name="Zhu Y."/>
            <person name="Liu G."/>
            <person name="Chen Q."/>
            <person name="Chen Z."/>
            <person name="Lan J."/>
            <person name="Che J."/>
            <person name="Ge C."/>
            <person name="Shi H."/>
            <person name="Pan Z."/>
            <person name="Liu X."/>
        </authorList>
    </citation>
    <scope>NUCLEOTIDE SEQUENCE [LARGE SCALE GENOMIC DNA]</scope>
    <source>
        <strain evidence="7 9">DSM 2895</strain>
    </source>
</reference>
<dbReference type="Gene3D" id="3.40.1650.10">
    <property type="entry name" value="RbsD-like domain"/>
    <property type="match status" value="1"/>
</dbReference>
<dbReference type="GO" id="GO:0048029">
    <property type="term" value="F:monosaccharide binding"/>
    <property type="evidence" value="ECO:0007669"/>
    <property type="project" value="InterPro"/>
</dbReference>
<sequence length="131" mass="14141">MKKIGILNSEIAAVIAKLGHTDTIVIGDCGLPIPNEVPRIDLALKPGLPSFIETLEIVLQEMHVEAATLAEEIQAHNPEVEGQVNVMLSDTVVSYVSHEEFKQLTGRAKVVIRTGEATPYANIILTSGVIF</sequence>
<dbReference type="UniPathway" id="UPA00916">
    <property type="reaction ID" value="UER00888"/>
</dbReference>
<comment type="function">
    <text evidence="6">Catalyzes the interconversion of beta-pyran and beta-furan forms of D-ribose.</text>
</comment>
<name>A0A0D1YJU1_ANEMI</name>
<evidence type="ECO:0000256" key="2">
    <source>
        <dbReference type="ARBA" id="ARBA00012862"/>
    </source>
</evidence>
<evidence type="ECO:0000313" key="9">
    <source>
        <dbReference type="Proteomes" id="UP000037269"/>
    </source>
</evidence>
<dbReference type="InterPro" id="IPR023750">
    <property type="entry name" value="RbsD-like_sf"/>
</dbReference>
<evidence type="ECO:0000256" key="4">
    <source>
        <dbReference type="ARBA" id="ARBA00023235"/>
    </source>
</evidence>
<dbReference type="Proteomes" id="UP000182836">
    <property type="component" value="Unassembled WGS sequence"/>
</dbReference>
<dbReference type="GO" id="GO:0062193">
    <property type="term" value="F:D-ribose pyranase activity"/>
    <property type="evidence" value="ECO:0007669"/>
    <property type="project" value="UniProtKB-EC"/>
</dbReference>
<dbReference type="InterPro" id="IPR023064">
    <property type="entry name" value="D-ribose_pyranase"/>
</dbReference>
<dbReference type="Proteomes" id="UP000037269">
    <property type="component" value="Unassembled WGS sequence"/>
</dbReference>
<evidence type="ECO:0000313" key="7">
    <source>
        <dbReference type="EMBL" id="KON99278.1"/>
    </source>
</evidence>
<dbReference type="STRING" id="47500.AF333_00640"/>
<dbReference type="PANTHER" id="PTHR37831:SF1">
    <property type="entry name" value="D-RIBOSE PYRANASE"/>
    <property type="match status" value="1"/>
</dbReference>
<dbReference type="SUPFAM" id="SSF102546">
    <property type="entry name" value="RbsD-like"/>
    <property type="match status" value="1"/>
</dbReference>
<keyword evidence="4 6" id="KW-0413">Isomerase</keyword>
<dbReference type="GO" id="GO:0005829">
    <property type="term" value="C:cytosol"/>
    <property type="evidence" value="ECO:0007669"/>
    <property type="project" value="TreeGrafter"/>
</dbReference>
<dbReference type="EC" id="5.4.99.62" evidence="2 6"/>
<keyword evidence="9" id="KW-1185">Reference proteome</keyword>
<protein>
    <recommendedName>
        <fullName evidence="2 6">D-ribose pyranase</fullName>
        <ecNumber evidence="2 6">5.4.99.62</ecNumber>
    </recommendedName>
</protein>
<reference evidence="8 10" key="2">
    <citation type="submission" date="2016-10" db="EMBL/GenBank/DDBJ databases">
        <authorList>
            <person name="de Groot N.N."/>
        </authorList>
    </citation>
    <scope>NUCLEOTIDE SEQUENCE [LARGE SCALE GENOMIC DNA]</scope>
    <source>
        <strain evidence="8 10">DSM 2895</strain>
    </source>
</reference>
<gene>
    <name evidence="6" type="primary">rbsD</name>
    <name evidence="7" type="ORF">AF333_00640</name>
    <name evidence="8" type="ORF">SAMN04487909_105157</name>
</gene>
<keyword evidence="3 6" id="KW-0963">Cytoplasm</keyword>
<comment type="catalytic activity">
    <reaction evidence="1 6">
        <text>beta-D-ribopyranose = beta-D-ribofuranose</text>
        <dbReference type="Rhea" id="RHEA:25432"/>
        <dbReference type="ChEBI" id="CHEBI:27476"/>
        <dbReference type="ChEBI" id="CHEBI:47002"/>
        <dbReference type="EC" id="5.4.99.62"/>
    </reaction>
</comment>
<evidence type="ECO:0000313" key="10">
    <source>
        <dbReference type="Proteomes" id="UP000182836"/>
    </source>
</evidence>
<proteinExistence type="inferred from homology"/>
<keyword evidence="5 6" id="KW-0119">Carbohydrate metabolism</keyword>
<dbReference type="GeneID" id="42303723"/>
<evidence type="ECO:0000256" key="5">
    <source>
        <dbReference type="ARBA" id="ARBA00023277"/>
    </source>
</evidence>
<comment type="subcellular location">
    <subcellularLocation>
        <location evidence="6">Cytoplasm</location>
    </subcellularLocation>
</comment>
<comment type="similarity">
    <text evidence="6">Belongs to the RbsD / FucU family. RbsD subfamily.</text>
</comment>
<dbReference type="GO" id="GO:0016872">
    <property type="term" value="F:intramolecular lyase activity"/>
    <property type="evidence" value="ECO:0007669"/>
    <property type="project" value="UniProtKB-UniRule"/>
</dbReference>
<dbReference type="InterPro" id="IPR007721">
    <property type="entry name" value="RbsD_FucU"/>
</dbReference>
<dbReference type="OrthoDB" id="9805009at2"/>
<dbReference type="PATRIC" id="fig|47500.8.peg.1240"/>
<dbReference type="NCBIfam" id="NF008761">
    <property type="entry name" value="PRK11797.1"/>
    <property type="match status" value="1"/>
</dbReference>
<dbReference type="EMBL" id="FNED01000005">
    <property type="protein sequence ID" value="SDI57462.1"/>
    <property type="molecule type" value="Genomic_DNA"/>
</dbReference>
<comment type="subunit">
    <text evidence="6">Homodecamer.</text>
</comment>
<dbReference type="HAMAP" id="MF_01661">
    <property type="entry name" value="D_rib_pyranase"/>
    <property type="match status" value="1"/>
</dbReference>
<evidence type="ECO:0000256" key="3">
    <source>
        <dbReference type="ARBA" id="ARBA00022490"/>
    </source>
</evidence>
<dbReference type="GO" id="GO:0019303">
    <property type="term" value="P:D-ribose catabolic process"/>
    <property type="evidence" value="ECO:0007669"/>
    <property type="project" value="UniProtKB-UniRule"/>
</dbReference>
<feature type="binding site" evidence="6">
    <location>
        <begin position="120"/>
        <end position="122"/>
    </location>
    <ligand>
        <name>substrate</name>
    </ligand>
</feature>
<dbReference type="AlphaFoldDB" id="A0A0D1YJU1"/>
<feature type="active site" description="Proton donor" evidence="6">
    <location>
        <position position="20"/>
    </location>
</feature>
<evidence type="ECO:0000256" key="1">
    <source>
        <dbReference type="ARBA" id="ARBA00000223"/>
    </source>
</evidence>
<feature type="binding site" evidence="6">
    <location>
        <position position="98"/>
    </location>
    <ligand>
        <name>substrate</name>
    </ligand>
</feature>
<evidence type="ECO:0000256" key="6">
    <source>
        <dbReference type="HAMAP-Rule" id="MF_01661"/>
    </source>
</evidence>
<dbReference type="PANTHER" id="PTHR37831">
    <property type="entry name" value="D-RIBOSE PYRANASE"/>
    <property type="match status" value="1"/>
</dbReference>
<dbReference type="Pfam" id="PF05025">
    <property type="entry name" value="RbsD_FucU"/>
    <property type="match status" value="1"/>
</dbReference>
<dbReference type="EMBL" id="LGUG01000002">
    <property type="protein sequence ID" value="KON99278.1"/>
    <property type="molecule type" value="Genomic_DNA"/>
</dbReference>
<evidence type="ECO:0000313" key="8">
    <source>
        <dbReference type="EMBL" id="SDI57462.1"/>
    </source>
</evidence>
<feature type="binding site" evidence="6">
    <location>
        <position position="28"/>
    </location>
    <ligand>
        <name>substrate</name>
    </ligand>
</feature>
<dbReference type="RefSeq" id="WP_043063840.1">
    <property type="nucleotide sequence ID" value="NZ_BJOA01000082.1"/>
</dbReference>